<keyword evidence="9" id="KW-1185">Reference proteome</keyword>
<dbReference type="Pfam" id="PF00672">
    <property type="entry name" value="HAMP"/>
    <property type="match status" value="1"/>
</dbReference>
<evidence type="ECO:0000256" key="1">
    <source>
        <dbReference type="ARBA" id="ARBA00022500"/>
    </source>
</evidence>
<feature type="region of interest" description="Disordered" evidence="4">
    <location>
        <begin position="660"/>
        <end position="695"/>
    </location>
</feature>
<dbReference type="GO" id="GO:0007165">
    <property type="term" value="P:signal transduction"/>
    <property type="evidence" value="ECO:0007669"/>
    <property type="project" value="UniProtKB-KW"/>
</dbReference>
<dbReference type="OrthoDB" id="1121895at2"/>
<gene>
    <name evidence="8" type="ORF">SAMN05216323_102126</name>
</gene>
<dbReference type="CDD" id="cd11386">
    <property type="entry name" value="MCP_signal"/>
    <property type="match status" value="1"/>
</dbReference>
<dbReference type="GO" id="GO:0006935">
    <property type="term" value="P:chemotaxis"/>
    <property type="evidence" value="ECO:0007669"/>
    <property type="project" value="UniProtKB-KW"/>
</dbReference>
<keyword evidence="5" id="KW-0472">Membrane</keyword>
<organism evidence="8 9">
    <name type="scientific">Williamwhitmania taraxaci</name>
    <dbReference type="NCBI Taxonomy" id="1640674"/>
    <lineage>
        <taxon>Bacteria</taxon>
        <taxon>Pseudomonadati</taxon>
        <taxon>Bacteroidota</taxon>
        <taxon>Bacteroidia</taxon>
        <taxon>Bacteroidales</taxon>
        <taxon>Williamwhitmaniaceae</taxon>
        <taxon>Williamwhitmania</taxon>
    </lineage>
</organism>
<dbReference type="CDD" id="cd06225">
    <property type="entry name" value="HAMP"/>
    <property type="match status" value="1"/>
</dbReference>
<sequence>MNYRDLKLKAKFNIAAIAVLIGIFATLGLVIYQMQRKDITHEIDERMRSHLDDLYTLLQDHVNLKQQVVNVSLNLADNILKETGVIQETKTTMAVSGMNQITNETNEYQIPVWNINGVPLYKSTEIVDRIKGESVETATIFQKISDGYLRISTNVIKKDGQRAVGTFIPNSAEVIKTVERGETFYGRAFVVNDWYITAYEPIVIAGEVKGMLYVGQKEKDYAFLKQVFANKKYYSGYPYLMSKTGDVIIHPDKEGANLSNATFYKQLLDAKSTDYKFRYRWPDNSEGRWKYQYFKYFEPYQSYVCVTVYESDINAGITKLLIVVSLSVLGGILLMFFALNYILTPIINRIQNAAAFAQTISEGQLNMVIDDNQKDEIGQLSNALESMAEKLRSVVGSIRVGSESILAASMQLSSGSQQMSQGASEQASSAEEVSASMEQMAANTKQNMDNARVAEKIALVGVEGMNHGNAAVTEAVAAMKQIAEKVSIISDIAFQTNILALNAAVEAARAGESGRGFAVVATEVRKLAERSKVSAEEISKLTKNGVAVSEDAGIQLATIIPEIKKNAHLIQEIAAASIEQGAGSDQVNAALQQLNQVTQLNAAASEEIATSAEELASQAEQLKDIVSYFKTGEESNDSYRFSTKGNRVNRREVQMNQALKNQANSIPKPKFSISMESNGKGVPLQMSKDDEYERF</sequence>
<evidence type="ECO:0000259" key="6">
    <source>
        <dbReference type="PROSITE" id="PS50111"/>
    </source>
</evidence>
<keyword evidence="5" id="KW-1133">Transmembrane helix</keyword>
<dbReference type="Proteomes" id="UP000199452">
    <property type="component" value="Unassembled WGS sequence"/>
</dbReference>
<dbReference type="Gene3D" id="3.30.450.20">
    <property type="entry name" value="PAS domain"/>
    <property type="match status" value="1"/>
</dbReference>
<dbReference type="InterPro" id="IPR003660">
    <property type="entry name" value="HAMP_dom"/>
</dbReference>
<feature type="transmembrane region" description="Helical" evidence="5">
    <location>
        <begin position="12"/>
        <end position="32"/>
    </location>
</feature>
<keyword evidence="5" id="KW-0812">Transmembrane</keyword>
<dbReference type="InterPro" id="IPR033462">
    <property type="entry name" value="Cache_3-Cache_2"/>
</dbReference>
<evidence type="ECO:0000259" key="7">
    <source>
        <dbReference type="PROSITE" id="PS50885"/>
    </source>
</evidence>
<feature type="domain" description="HAMP" evidence="7">
    <location>
        <begin position="344"/>
        <end position="396"/>
    </location>
</feature>
<dbReference type="RefSeq" id="WP_092437458.1">
    <property type="nucleotide sequence ID" value="NZ_FMYP01000021.1"/>
</dbReference>
<proteinExistence type="inferred from homology"/>
<dbReference type="CDD" id="cd18774">
    <property type="entry name" value="PDC2_HK_sensor"/>
    <property type="match status" value="1"/>
</dbReference>
<dbReference type="AlphaFoldDB" id="A0A1G6JRJ2"/>
<evidence type="ECO:0000256" key="4">
    <source>
        <dbReference type="SAM" id="MobiDB-lite"/>
    </source>
</evidence>
<dbReference type="SUPFAM" id="SSF103190">
    <property type="entry name" value="Sensory domain-like"/>
    <property type="match status" value="1"/>
</dbReference>
<keyword evidence="3" id="KW-0807">Transducer</keyword>
<dbReference type="SMART" id="SM00283">
    <property type="entry name" value="MA"/>
    <property type="match status" value="1"/>
</dbReference>
<dbReference type="PANTHER" id="PTHR43531:SF11">
    <property type="entry name" value="METHYL-ACCEPTING CHEMOTAXIS PROTEIN 3"/>
    <property type="match status" value="1"/>
</dbReference>
<dbReference type="EMBL" id="FMYP01000021">
    <property type="protein sequence ID" value="SDC21278.1"/>
    <property type="molecule type" value="Genomic_DNA"/>
</dbReference>
<dbReference type="PROSITE" id="PS50885">
    <property type="entry name" value="HAMP"/>
    <property type="match status" value="1"/>
</dbReference>
<dbReference type="PROSITE" id="PS50111">
    <property type="entry name" value="CHEMOTAXIS_TRANSDUC_2"/>
    <property type="match status" value="1"/>
</dbReference>
<dbReference type="STRING" id="1640674.SAMN05216323_102126"/>
<comment type="similarity">
    <text evidence="2">Belongs to the methyl-accepting chemotaxis (MCP) protein family.</text>
</comment>
<dbReference type="Pfam" id="PF00015">
    <property type="entry name" value="MCPsignal"/>
    <property type="match status" value="1"/>
</dbReference>
<keyword evidence="1" id="KW-0145">Chemotaxis</keyword>
<evidence type="ECO:0000256" key="3">
    <source>
        <dbReference type="PROSITE-ProRule" id="PRU00284"/>
    </source>
</evidence>
<protein>
    <submittedName>
        <fullName evidence="8">Methyl-accepting chemotaxis protein</fullName>
    </submittedName>
</protein>
<dbReference type="SMART" id="SM00304">
    <property type="entry name" value="HAMP"/>
    <property type="match status" value="1"/>
</dbReference>
<accession>A0A1G6JRJ2</accession>
<dbReference type="GO" id="GO:0004888">
    <property type="term" value="F:transmembrane signaling receptor activity"/>
    <property type="evidence" value="ECO:0007669"/>
    <property type="project" value="TreeGrafter"/>
</dbReference>
<evidence type="ECO:0000256" key="5">
    <source>
        <dbReference type="SAM" id="Phobius"/>
    </source>
</evidence>
<dbReference type="InterPro" id="IPR004089">
    <property type="entry name" value="MCPsignal_dom"/>
</dbReference>
<dbReference type="InterPro" id="IPR029151">
    <property type="entry name" value="Sensor-like_sf"/>
</dbReference>
<name>A0A1G6JRJ2_9BACT</name>
<dbReference type="InterPro" id="IPR051310">
    <property type="entry name" value="MCP_chemotaxis"/>
</dbReference>
<dbReference type="PANTHER" id="PTHR43531">
    <property type="entry name" value="PROTEIN ICFG"/>
    <property type="match status" value="1"/>
</dbReference>
<dbReference type="Pfam" id="PF17201">
    <property type="entry name" value="Cache_3-Cache_2"/>
    <property type="match status" value="1"/>
</dbReference>
<evidence type="ECO:0000313" key="8">
    <source>
        <dbReference type="EMBL" id="SDC21278.1"/>
    </source>
</evidence>
<feature type="transmembrane region" description="Helical" evidence="5">
    <location>
        <begin position="320"/>
        <end position="343"/>
    </location>
</feature>
<feature type="domain" description="Methyl-accepting transducer" evidence="6">
    <location>
        <begin position="394"/>
        <end position="616"/>
    </location>
</feature>
<dbReference type="GO" id="GO:0005886">
    <property type="term" value="C:plasma membrane"/>
    <property type="evidence" value="ECO:0007669"/>
    <property type="project" value="TreeGrafter"/>
</dbReference>
<evidence type="ECO:0000313" key="9">
    <source>
        <dbReference type="Proteomes" id="UP000199452"/>
    </source>
</evidence>
<dbReference type="SUPFAM" id="SSF58104">
    <property type="entry name" value="Methyl-accepting chemotaxis protein (MCP) signaling domain"/>
    <property type="match status" value="1"/>
</dbReference>
<dbReference type="Gene3D" id="1.10.287.950">
    <property type="entry name" value="Methyl-accepting chemotaxis protein"/>
    <property type="match status" value="1"/>
</dbReference>
<evidence type="ECO:0000256" key="2">
    <source>
        <dbReference type="ARBA" id="ARBA00029447"/>
    </source>
</evidence>
<reference evidence="8 9" key="1">
    <citation type="submission" date="2016-09" db="EMBL/GenBank/DDBJ databases">
        <authorList>
            <person name="Capua I."/>
            <person name="De Benedictis P."/>
            <person name="Joannis T."/>
            <person name="Lombin L.H."/>
            <person name="Cattoli G."/>
        </authorList>
    </citation>
    <scope>NUCLEOTIDE SEQUENCE [LARGE SCALE GENOMIC DNA]</scope>
    <source>
        <strain evidence="8 9">A7P-90m</strain>
    </source>
</reference>